<keyword evidence="2" id="KW-0862">Zinc</keyword>
<evidence type="ECO:0000313" key="7">
    <source>
        <dbReference type="Proteomes" id="UP001295684"/>
    </source>
</evidence>
<feature type="compositionally biased region" description="Polar residues" evidence="5">
    <location>
        <begin position="509"/>
        <end position="520"/>
    </location>
</feature>
<feature type="compositionally biased region" description="Basic and acidic residues" evidence="5">
    <location>
        <begin position="198"/>
        <end position="209"/>
    </location>
</feature>
<evidence type="ECO:0000256" key="1">
    <source>
        <dbReference type="ARBA" id="ARBA00004123"/>
    </source>
</evidence>
<evidence type="ECO:0000256" key="5">
    <source>
        <dbReference type="SAM" id="MobiDB-lite"/>
    </source>
</evidence>
<feature type="region of interest" description="Disordered" evidence="5">
    <location>
        <begin position="475"/>
        <end position="622"/>
    </location>
</feature>
<keyword evidence="4" id="KW-0175">Coiled coil</keyword>
<protein>
    <submittedName>
        <fullName evidence="6">Uncharacterized protein</fullName>
    </submittedName>
</protein>
<comment type="subcellular location">
    <subcellularLocation>
        <location evidence="1">Nucleus</location>
    </subcellularLocation>
</comment>
<dbReference type="InterPro" id="IPR009061">
    <property type="entry name" value="DNA-bd_dom_put_sf"/>
</dbReference>
<evidence type="ECO:0000256" key="3">
    <source>
        <dbReference type="ARBA" id="ARBA00023242"/>
    </source>
</evidence>
<evidence type="ECO:0000256" key="2">
    <source>
        <dbReference type="ARBA" id="ARBA00022833"/>
    </source>
</evidence>
<dbReference type="AlphaFoldDB" id="A0AAD1U4D6"/>
<proteinExistence type="predicted"/>
<evidence type="ECO:0000313" key="6">
    <source>
        <dbReference type="EMBL" id="CAI2361160.1"/>
    </source>
</evidence>
<comment type="caution">
    <text evidence="6">The sequence shown here is derived from an EMBL/GenBank/DDBJ whole genome shotgun (WGS) entry which is preliminary data.</text>
</comment>
<feature type="coiled-coil region" evidence="4">
    <location>
        <begin position="340"/>
        <end position="367"/>
    </location>
</feature>
<feature type="region of interest" description="Disordered" evidence="5">
    <location>
        <begin position="198"/>
        <end position="218"/>
    </location>
</feature>
<dbReference type="InterPro" id="IPR037129">
    <property type="entry name" value="XPA_sf"/>
</dbReference>
<sequence length="637" mass="75629">MKVKVIKKRRIKGRTKYEKVTEKKQNLQRVKEYRMKSITMFKQWRFLEPTLERTRELKVSIQKNLGDNLPSKLDNNFPSDLKETFVALPVYKNVLLKLIEYLTPVEIVYKYARVCRAFYLQTHCYEFLYNYLMSTIGKKKYLEMKYFITINIYPDIDTMSGDESLAADGSGPVENHSKREYLNSYFVEGYADNTKLSERIEEDNKSTSEEERDLDNEISRIQNRSIHKETDPILTKIRESTDFLHRFLIFLAELKVCVNCGVMEENIESKSLLIICPILGKPLCFNCKKSDSYKMVNIKGALRKYALKKEEFDRMKLRYISAPNSYYSNKPMRLYYEFQVEEKMKEINEKRDLIQQEKSRKKEYEKLVKKFNIHSEKLTENLLCLQDHYYDKGEFEVFDKYIVNAYLNTPYLHRYLDKKLYKVSPDELMLKLYENHPLEENFVRKTSLPEGKFFLQYLEGKGMYELREKRFKKKNFSEDKENSSMDENDIDEQKTIKLAEKVPKRVTRKTTQPEQPSPQKTVPEPETSPKNPKNNCKSKKPPKPKHNSKPPKPPKDPKPLKPRKNLKNPKKSKINTLFSKIENQAKKSSKKRKCKQRLKKGCYADLDSFEQPPKSAKKRSEEAQIEVFEKLFESINH</sequence>
<keyword evidence="3" id="KW-0539">Nucleus</keyword>
<organism evidence="6 7">
    <name type="scientific">Euplotes crassus</name>
    <dbReference type="NCBI Taxonomy" id="5936"/>
    <lineage>
        <taxon>Eukaryota</taxon>
        <taxon>Sar</taxon>
        <taxon>Alveolata</taxon>
        <taxon>Ciliophora</taxon>
        <taxon>Intramacronucleata</taxon>
        <taxon>Spirotrichea</taxon>
        <taxon>Hypotrichia</taxon>
        <taxon>Euplotida</taxon>
        <taxon>Euplotidae</taxon>
        <taxon>Moneuplotes</taxon>
    </lineage>
</organism>
<dbReference type="Proteomes" id="UP001295684">
    <property type="component" value="Unassembled WGS sequence"/>
</dbReference>
<dbReference type="Gene3D" id="3.90.530.10">
    <property type="entry name" value="XPA C-terminal domain"/>
    <property type="match status" value="1"/>
</dbReference>
<name>A0AAD1U4D6_EUPCR</name>
<gene>
    <name evidence="6" type="ORF">ECRASSUSDP1_LOCUS2470</name>
</gene>
<keyword evidence="7" id="KW-1185">Reference proteome</keyword>
<feature type="compositionally biased region" description="Basic and acidic residues" evidence="5">
    <location>
        <begin position="491"/>
        <end position="503"/>
    </location>
</feature>
<dbReference type="SUPFAM" id="SSF46955">
    <property type="entry name" value="Putative DNA-binding domain"/>
    <property type="match status" value="1"/>
</dbReference>
<dbReference type="GO" id="GO:0005634">
    <property type="term" value="C:nucleus"/>
    <property type="evidence" value="ECO:0007669"/>
    <property type="project" value="UniProtKB-SubCell"/>
</dbReference>
<feature type="compositionally biased region" description="Basic residues" evidence="5">
    <location>
        <begin position="587"/>
        <end position="600"/>
    </location>
</feature>
<feature type="compositionally biased region" description="Basic residues" evidence="5">
    <location>
        <begin position="536"/>
        <end position="549"/>
    </location>
</feature>
<feature type="compositionally biased region" description="Basic residues" evidence="5">
    <location>
        <begin position="560"/>
        <end position="573"/>
    </location>
</feature>
<reference evidence="6" key="1">
    <citation type="submission" date="2023-07" db="EMBL/GenBank/DDBJ databases">
        <authorList>
            <consortium name="AG Swart"/>
            <person name="Singh M."/>
            <person name="Singh A."/>
            <person name="Seah K."/>
            <person name="Emmerich C."/>
        </authorList>
    </citation>
    <scope>NUCLEOTIDE SEQUENCE</scope>
    <source>
        <strain evidence="6">DP1</strain>
    </source>
</reference>
<dbReference type="EMBL" id="CAMPGE010002360">
    <property type="protein sequence ID" value="CAI2361160.1"/>
    <property type="molecule type" value="Genomic_DNA"/>
</dbReference>
<evidence type="ECO:0000256" key="4">
    <source>
        <dbReference type="SAM" id="Coils"/>
    </source>
</evidence>
<accession>A0AAD1U4D6</accession>